<evidence type="ECO:0000313" key="11">
    <source>
        <dbReference type="Proteomes" id="UP000314986"/>
    </source>
</evidence>
<reference evidence="10" key="4">
    <citation type="submission" date="2025-08" db="UniProtKB">
        <authorList>
            <consortium name="Ensembl"/>
        </authorList>
    </citation>
    <scope>IDENTIFICATION</scope>
</reference>
<comment type="function">
    <text evidence="6">Endogenous activator of intestinal guanylate cyclase. It stimulates this enzyme through the same receptor binding region as the heat-stable enterotoxins.</text>
</comment>
<dbReference type="InterPro" id="IPR000879">
    <property type="entry name" value="Guanylin"/>
</dbReference>
<sequence length="110" mass="12136">MKFLLASVLLISCLSSLCYSGLIWFGSNNFHLNDAIAMKSIMDQHNGSNTRFQFKSVSSMCSDPSFPLVLKPICSKTDAPHIFHLLNQIASFPYACEICSYSVCTGCETP</sequence>
<evidence type="ECO:0000256" key="4">
    <source>
        <dbReference type="ARBA" id="ARBA00022729"/>
    </source>
</evidence>
<evidence type="ECO:0000256" key="8">
    <source>
        <dbReference type="ARBA" id="ARBA00042142"/>
    </source>
</evidence>
<keyword evidence="5" id="KW-1015">Disulfide bond</keyword>
<reference evidence="11" key="3">
    <citation type="journal article" date="2014" name="Nature">
        <title>Elephant shark genome provides unique insights into gnathostome evolution.</title>
        <authorList>
            <consortium name="International Elephant Shark Genome Sequencing Consortium"/>
            <person name="Venkatesh B."/>
            <person name="Lee A.P."/>
            <person name="Ravi V."/>
            <person name="Maurya A.K."/>
            <person name="Lian M.M."/>
            <person name="Swann J.B."/>
            <person name="Ohta Y."/>
            <person name="Flajnik M.F."/>
            <person name="Sutoh Y."/>
            <person name="Kasahara M."/>
            <person name="Hoon S."/>
            <person name="Gangu V."/>
            <person name="Roy S.W."/>
            <person name="Irimia M."/>
            <person name="Korzh V."/>
            <person name="Kondrychyn I."/>
            <person name="Lim Z.W."/>
            <person name="Tay B.H."/>
            <person name="Tohari S."/>
            <person name="Kong K.W."/>
            <person name="Ho S."/>
            <person name="Lorente-Galdos B."/>
            <person name="Quilez J."/>
            <person name="Marques-Bonet T."/>
            <person name="Raney B.J."/>
            <person name="Ingham P.W."/>
            <person name="Tay A."/>
            <person name="Hillier L.W."/>
            <person name="Minx P."/>
            <person name="Boehm T."/>
            <person name="Wilson R.K."/>
            <person name="Brenner S."/>
            <person name="Warren W.C."/>
        </authorList>
    </citation>
    <scope>NUCLEOTIDE SEQUENCE [LARGE SCALE GENOMIC DNA]</scope>
</reference>
<accession>A0A4W3H6W5</accession>
<evidence type="ECO:0000256" key="3">
    <source>
        <dbReference type="ARBA" id="ARBA00022525"/>
    </source>
</evidence>
<feature type="signal peptide" evidence="9">
    <location>
        <begin position="1"/>
        <end position="20"/>
    </location>
</feature>
<dbReference type="AlphaFoldDB" id="A0A4W3H6W5"/>
<dbReference type="Gene3D" id="3.90.1450.10">
    <property type="entry name" value="Guanylin"/>
    <property type="match status" value="1"/>
</dbReference>
<dbReference type="PANTHER" id="PTHR11318:SF3">
    <property type="entry name" value="GUANYLIN"/>
    <property type="match status" value="1"/>
</dbReference>
<keyword evidence="3" id="KW-0964">Secreted</keyword>
<dbReference type="Proteomes" id="UP000314986">
    <property type="component" value="Unassembled WGS sequence"/>
</dbReference>
<comment type="similarity">
    <text evidence="2">Belongs to the guanylin family.</text>
</comment>
<evidence type="ECO:0000256" key="6">
    <source>
        <dbReference type="ARBA" id="ARBA00037392"/>
    </source>
</evidence>
<dbReference type="GeneTree" id="ENSGT01030000237655"/>
<keyword evidence="11" id="KW-1185">Reference proteome</keyword>
<evidence type="ECO:0000256" key="7">
    <source>
        <dbReference type="ARBA" id="ARBA00041143"/>
    </source>
</evidence>
<dbReference type="PRINTS" id="PR00774">
    <property type="entry name" value="GUANYLIN"/>
</dbReference>
<keyword evidence="4 9" id="KW-0732">Signal</keyword>
<dbReference type="OMA" id="CSICAYV"/>
<dbReference type="InParanoid" id="A0A4W3H6W5"/>
<evidence type="ECO:0000256" key="5">
    <source>
        <dbReference type="ARBA" id="ARBA00023157"/>
    </source>
</evidence>
<dbReference type="STRING" id="7868.ENSCMIP00000005694"/>
<dbReference type="GO" id="GO:0030250">
    <property type="term" value="F:guanylate cyclase activator activity"/>
    <property type="evidence" value="ECO:0007669"/>
    <property type="project" value="InterPro"/>
</dbReference>
<comment type="subcellular location">
    <subcellularLocation>
        <location evidence="1">Secreted</location>
    </subcellularLocation>
</comment>
<reference evidence="11" key="2">
    <citation type="journal article" date="2007" name="PLoS Biol.">
        <title>Survey sequencing and comparative analysis of the elephant shark (Callorhinchus milii) genome.</title>
        <authorList>
            <person name="Venkatesh B."/>
            <person name="Kirkness E.F."/>
            <person name="Loh Y.H."/>
            <person name="Halpern A.L."/>
            <person name="Lee A.P."/>
            <person name="Johnson J."/>
            <person name="Dandona N."/>
            <person name="Viswanathan L.D."/>
            <person name="Tay A."/>
            <person name="Venter J.C."/>
            <person name="Strausberg R.L."/>
            <person name="Brenner S."/>
        </authorList>
    </citation>
    <scope>NUCLEOTIDE SEQUENCE [LARGE SCALE GENOMIC DNA]</scope>
</reference>
<dbReference type="Pfam" id="PF02058">
    <property type="entry name" value="Guanylin"/>
    <property type="match status" value="1"/>
</dbReference>
<feature type="chain" id="PRO_5021186617" description="Guanylin" evidence="9">
    <location>
        <begin position="21"/>
        <end position="110"/>
    </location>
</feature>
<reference evidence="10" key="5">
    <citation type="submission" date="2025-09" db="UniProtKB">
        <authorList>
            <consortium name="Ensembl"/>
        </authorList>
    </citation>
    <scope>IDENTIFICATION</scope>
</reference>
<protein>
    <recommendedName>
        <fullName evidence="7">Guanylin</fullName>
    </recommendedName>
    <alternativeName>
        <fullName evidence="8">Guanylate cyclase activator 2A</fullName>
    </alternativeName>
</protein>
<evidence type="ECO:0000256" key="2">
    <source>
        <dbReference type="ARBA" id="ARBA00009883"/>
    </source>
</evidence>
<reference evidence="11" key="1">
    <citation type="journal article" date="2006" name="Science">
        <title>Ancient noncoding elements conserved in the human genome.</title>
        <authorList>
            <person name="Venkatesh B."/>
            <person name="Kirkness E.F."/>
            <person name="Loh Y.H."/>
            <person name="Halpern A.L."/>
            <person name="Lee A.P."/>
            <person name="Johnson J."/>
            <person name="Dandona N."/>
            <person name="Viswanathan L.D."/>
            <person name="Tay A."/>
            <person name="Venter J.C."/>
            <person name="Strausberg R.L."/>
            <person name="Brenner S."/>
        </authorList>
    </citation>
    <scope>NUCLEOTIDE SEQUENCE [LARGE SCALE GENOMIC DNA]</scope>
</reference>
<evidence type="ECO:0000313" key="10">
    <source>
        <dbReference type="Ensembl" id="ENSCMIP00000005694.1"/>
    </source>
</evidence>
<evidence type="ECO:0000256" key="1">
    <source>
        <dbReference type="ARBA" id="ARBA00004613"/>
    </source>
</evidence>
<dbReference type="InterPro" id="IPR036382">
    <property type="entry name" value="Guanylin_sf"/>
</dbReference>
<dbReference type="PANTHER" id="PTHR11318">
    <property type="entry name" value="GUANYLIN FAMILY MEMBER"/>
    <property type="match status" value="1"/>
</dbReference>
<name>A0A4W3H6W5_CALMI</name>
<evidence type="ECO:0000256" key="9">
    <source>
        <dbReference type="SAM" id="SignalP"/>
    </source>
</evidence>
<dbReference type="GO" id="GO:0005576">
    <property type="term" value="C:extracellular region"/>
    <property type="evidence" value="ECO:0007669"/>
    <property type="project" value="UniProtKB-SubCell"/>
</dbReference>
<dbReference type="Ensembl" id="ENSCMIT00000005887.1">
    <property type="protein sequence ID" value="ENSCMIP00000005694.1"/>
    <property type="gene ID" value="ENSCMIG00000003298.1"/>
</dbReference>
<proteinExistence type="inferred from homology"/>
<organism evidence="10 11">
    <name type="scientific">Callorhinchus milii</name>
    <name type="common">Ghost shark</name>
    <dbReference type="NCBI Taxonomy" id="7868"/>
    <lineage>
        <taxon>Eukaryota</taxon>
        <taxon>Metazoa</taxon>
        <taxon>Chordata</taxon>
        <taxon>Craniata</taxon>
        <taxon>Vertebrata</taxon>
        <taxon>Chondrichthyes</taxon>
        <taxon>Holocephali</taxon>
        <taxon>Chimaeriformes</taxon>
        <taxon>Callorhinchidae</taxon>
        <taxon>Callorhinchus</taxon>
    </lineage>
</organism>
<dbReference type="SUPFAM" id="SSF89890">
    <property type="entry name" value="Proguanylin"/>
    <property type="match status" value="1"/>
</dbReference>